<dbReference type="AlphaFoldDB" id="A0AA35S775"/>
<dbReference type="GO" id="GO:1990431">
    <property type="term" value="P:priRNA 3'-end processing"/>
    <property type="evidence" value="ECO:0007669"/>
    <property type="project" value="TreeGrafter"/>
</dbReference>
<dbReference type="Pfam" id="PF04857">
    <property type="entry name" value="CAF1"/>
    <property type="match status" value="2"/>
</dbReference>
<dbReference type="PANTHER" id="PTHR15092">
    <property type="entry name" value="POLY A -SPECIFIC RIBONUCLEASE/TARGET OF EGR1, MEMBER 1"/>
    <property type="match status" value="1"/>
</dbReference>
<name>A0AA35S775_GEOBA</name>
<dbReference type="GO" id="GO:0000175">
    <property type="term" value="F:3'-5'-RNA exonuclease activity"/>
    <property type="evidence" value="ECO:0007669"/>
    <property type="project" value="TreeGrafter"/>
</dbReference>
<sequence>MVDVVCDNFTALLPRIEQCIRECDFVAVDTEFTGLHATSEDEVSLFDTMEQRYGKLKKFAEKFIICQLGLAMFTNDAKSTYKYVAHSFNFYVCPRPKGNMDVRFSFQASNVDFLCDHNFNFNKMFYEGVHYLSSRQEKLVRAEDESLDDKEVEEMLGLTKVFRILERAGKLHTMSCPPNLLEKPLVGHNMLCDLALIYQSFCQPLPETYEEFKAEIHQIFPVIIDTKHLCFAVQKRLSQTKLLEFTSLTDLCGALGSQRGTFYALFSPEVSHGEQCHRYSGERVFHEAGFDAYCAGFVFLRVAHLLAMKNVKSTEAQAIHLRRYFKLMEPFINRINLIRGPIHYIDLVARDPPLIRSPWLVVSTPDRSQLTLQLLQKELNCVMDVRQLTPILGRHCCQL</sequence>
<reference evidence="2" key="1">
    <citation type="submission" date="2023-03" db="EMBL/GenBank/DDBJ databases">
        <authorList>
            <person name="Steffen K."/>
            <person name="Cardenas P."/>
        </authorList>
    </citation>
    <scope>NUCLEOTIDE SEQUENCE</scope>
</reference>
<dbReference type="GO" id="GO:0000289">
    <property type="term" value="P:nuclear-transcribed mRNA poly(A) tail shortening"/>
    <property type="evidence" value="ECO:0007669"/>
    <property type="project" value="TreeGrafter"/>
</dbReference>
<evidence type="ECO:0000313" key="2">
    <source>
        <dbReference type="EMBL" id="CAI8023462.1"/>
    </source>
</evidence>
<keyword evidence="3" id="KW-1185">Reference proteome</keyword>
<dbReference type="InterPro" id="IPR012337">
    <property type="entry name" value="RNaseH-like_sf"/>
</dbReference>
<evidence type="ECO:0000313" key="3">
    <source>
        <dbReference type="Proteomes" id="UP001174909"/>
    </source>
</evidence>
<dbReference type="InterPro" id="IPR036397">
    <property type="entry name" value="RNaseH_sf"/>
</dbReference>
<proteinExistence type="inferred from homology"/>
<dbReference type="Proteomes" id="UP001174909">
    <property type="component" value="Unassembled WGS sequence"/>
</dbReference>
<evidence type="ECO:0000256" key="1">
    <source>
        <dbReference type="ARBA" id="ARBA00008372"/>
    </source>
</evidence>
<accession>A0AA35S775</accession>
<dbReference type="InterPro" id="IPR006941">
    <property type="entry name" value="RNase_CAF1"/>
</dbReference>
<dbReference type="InterPro" id="IPR051181">
    <property type="entry name" value="CAF1_poly(A)_ribonucleases"/>
</dbReference>
<dbReference type="EMBL" id="CASHTH010002007">
    <property type="protein sequence ID" value="CAI8023462.1"/>
    <property type="molecule type" value="Genomic_DNA"/>
</dbReference>
<dbReference type="GO" id="GO:0003723">
    <property type="term" value="F:RNA binding"/>
    <property type="evidence" value="ECO:0007669"/>
    <property type="project" value="TreeGrafter"/>
</dbReference>
<dbReference type="GO" id="GO:1990432">
    <property type="term" value="P:siRNA 3'-end processing"/>
    <property type="evidence" value="ECO:0007669"/>
    <property type="project" value="TreeGrafter"/>
</dbReference>
<dbReference type="PANTHER" id="PTHR15092:SF22">
    <property type="entry name" value="POLY(A)-SPECIFIC RIBONUCLEASE PNLDC1"/>
    <property type="match status" value="1"/>
</dbReference>
<dbReference type="SUPFAM" id="SSF53098">
    <property type="entry name" value="Ribonuclease H-like"/>
    <property type="match status" value="1"/>
</dbReference>
<dbReference type="GO" id="GO:0005634">
    <property type="term" value="C:nucleus"/>
    <property type="evidence" value="ECO:0007669"/>
    <property type="project" value="TreeGrafter"/>
</dbReference>
<dbReference type="GO" id="GO:0005783">
    <property type="term" value="C:endoplasmic reticulum"/>
    <property type="evidence" value="ECO:0007669"/>
    <property type="project" value="TreeGrafter"/>
</dbReference>
<comment type="similarity">
    <text evidence="1">Belongs to the CAF1 family.</text>
</comment>
<comment type="caution">
    <text evidence="2">The sequence shown here is derived from an EMBL/GenBank/DDBJ whole genome shotgun (WGS) entry which is preliminary data.</text>
</comment>
<gene>
    <name evidence="2" type="ORF">GBAR_LOCUS13706</name>
</gene>
<dbReference type="Gene3D" id="3.30.420.10">
    <property type="entry name" value="Ribonuclease H-like superfamily/Ribonuclease H"/>
    <property type="match status" value="1"/>
</dbReference>
<protein>
    <submittedName>
        <fullName evidence="2">Poly(A)-specific ribonuclease PNLDC1</fullName>
    </submittedName>
</protein>
<organism evidence="2 3">
    <name type="scientific">Geodia barretti</name>
    <name type="common">Barrett's horny sponge</name>
    <dbReference type="NCBI Taxonomy" id="519541"/>
    <lineage>
        <taxon>Eukaryota</taxon>
        <taxon>Metazoa</taxon>
        <taxon>Porifera</taxon>
        <taxon>Demospongiae</taxon>
        <taxon>Heteroscleromorpha</taxon>
        <taxon>Tetractinellida</taxon>
        <taxon>Astrophorina</taxon>
        <taxon>Geodiidae</taxon>
        <taxon>Geodia</taxon>
    </lineage>
</organism>